<evidence type="ECO:0000256" key="3">
    <source>
        <dbReference type="ARBA" id="ARBA00022679"/>
    </source>
</evidence>
<evidence type="ECO:0000313" key="8">
    <source>
        <dbReference type="EMBL" id="XAD55638.1"/>
    </source>
</evidence>
<keyword evidence="3 8" id="KW-0808">Transferase</keyword>
<dbReference type="GO" id="GO:0009007">
    <property type="term" value="F:site-specific DNA-methyltransferase (adenine-specific) activity"/>
    <property type="evidence" value="ECO:0007669"/>
    <property type="project" value="UniProtKB-EC"/>
</dbReference>
<reference evidence="8 9" key="1">
    <citation type="submission" date="2024-04" db="EMBL/GenBank/DDBJ databases">
        <title>Salinicola lusitanus LLJ914,a marine bacterium isolated from the Okinawa Trough.</title>
        <authorList>
            <person name="Li J."/>
        </authorList>
    </citation>
    <scope>NUCLEOTIDE SEQUENCE [LARGE SCALE GENOMIC DNA]</scope>
    <source>
        <strain evidence="8 9">LLJ914</strain>
    </source>
</reference>
<organism evidence="8 9">
    <name type="scientific">Salinicola lusitanus</name>
    <dbReference type="NCBI Taxonomy" id="1949085"/>
    <lineage>
        <taxon>Bacteria</taxon>
        <taxon>Pseudomonadati</taxon>
        <taxon>Pseudomonadota</taxon>
        <taxon>Gammaproteobacteria</taxon>
        <taxon>Oceanospirillales</taxon>
        <taxon>Halomonadaceae</taxon>
        <taxon>Salinicola</taxon>
    </lineage>
</organism>
<dbReference type="InterPro" id="IPR002052">
    <property type="entry name" value="DNA_methylase_N6_adenine_CS"/>
</dbReference>
<dbReference type="PROSITE" id="PS00092">
    <property type="entry name" value="N6_MTASE"/>
    <property type="match status" value="1"/>
</dbReference>
<evidence type="ECO:0000259" key="7">
    <source>
        <dbReference type="Pfam" id="PF22654"/>
    </source>
</evidence>
<evidence type="ECO:0000313" key="9">
    <source>
        <dbReference type="Proteomes" id="UP001453229"/>
    </source>
</evidence>
<dbReference type="PANTHER" id="PTHR33841">
    <property type="entry name" value="DNA METHYLTRANSFERASE YEEA-RELATED"/>
    <property type="match status" value="1"/>
</dbReference>
<evidence type="ECO:0000259" key="6">
    <source>
        <dbReference type="Pfam" id="PF07669"/>
    </source>
</evidence>
<feature type="domain" description="DUF7008" evidence="7">
    <location>
        <begin position="834"/>
        <end position="1228"/>
    </location>
</feature>
<keyword evidence="2 8" id="KW-0489">Methyltransferase</keyword>
<sequence length="1234" mass="140081">MMIDREHLLSDLKAELPKIEADILQYSERHAELGRHLKGEYDKAVEAGRTAEHFVAWREAQITQAAAAWVLTCVFVRFLEDNDLLDEPVLSGPAEREDASSPLAHAKERITHHFNEHPAHGEREYLLALFRELDQYPVIDALLDPRHNPLWQIPVSDDGAKRLVDFFQRIDPETGELIHDFTDPEWDTRFLGDLYQDLSESVRKRYALLQTPEFVEEFILDYTLTPAIETFGLEGLRLIDPTCGSGHFLLTTFERVFNAWLRREPATNARHLAQRALDVVHGVDINPYAIAVAKFRLLIAALRAAGSDKIRNAPDFDFHLAVGDSLLHGKRHESGGEGLQKDAFDDSLRHVFESEDLSKLNAILGQRYHVVVGNPPYITVKDKALNAAYRTLYPTCHRKYSLGAPFTERFFDLTHLGEDNQAAGYVGMITSNSFMKREFGKKLIEEYLPSKDLTHVIDTSGAYIPGHGTPTVILFARNRLPKHDKVRAVLGIRGEPSTPKNAAYGKVWRSILGLLERPGEEDSFGSSVDQDRELYKVHPWSLVGGGAGDVRAYLEGNKETLSKIVDLIGFGVILGDDEAFSLPKEKAFSAGFPQQSRYVIEGEAIRDWDVGSDEIAIFPYDKKICFNPSEESLRYLWLLRTHLWKRDTFGKKSFKEAGRGFAEYHQIPVERNRRALSLAFAEVASHNHFVFDRGGKIFKQTAPMIQLPDGTSENDYLFLLGLLNSSTICFWMKQVSHQKQMTGGDGVRVDSKAKVPYQFSGTQLKKLPLPDVFNDQGFKNNLLGLAREADEISSMLHGLSAEKVLNEALGTGNSPKNALKEILKKRTALRSRLVLIQEEIDWRVYHAYGICDSSLLADIDGWMKQGIAPGQRPFEIISGFNQDGFDVPNSVPSDWPEAMQKKWHQRMQAIRDNSTISIVEDSNYKRRWIGRQGLFNHSSRSDELKNSCKNWLLVCLETAAKNNDSELLTGAQLADRVRHDDKFQQVAELYTDNPLFDAQQLVTELITIDEVPQMAPARLKPTAIKKFRAWQETWDKQRQEDAIDAEFGVAEPLSPEDAEDAEKVKGYEAARKQAEAKKAAEVGAIPVPPKYASTDFRKSSYWPLRGKLDVPKERFFSLPGCEKPGDSTRVIGWAGLDHLQRAQAIAGWYMERKEQDGWEPDKLMPMLVALEELIPWLKQWHNELNPEFGERMGEFYENFLFEELRELELTRDDLLAWQPSVARRGRRRKTATSA</sequence>
<protein>
    <recommendedName>
        <fullName evidence="1">site-specific DNA-methyltransferase (adenine-specific)</fullName>
        <ecNumber evidence="1">2.1.1.72</ecNumber>
    </recommendedName>
</protein>
<evidence type="ECO:0000256" key="1">
    <source>
        <dbReference type="ARBA" id="ARBA00011900"/>
    </source>
</evidence>
<accession>A0ABZ3CWM9</accession>
<dbReference type="NCBIfam" id="NF033451">
    <property type="entry name" value="BREX_2_MTaseX"/>
    <property type="match status" value="1"/>
</dbReference>
<dbReference type="EMBL" id="CP151919">
    <property type="protein sequence ID" value="XAD55638.1"/>
    <property type="molecule type" value="Genomic_DNA"/>
</dbReference>
<dbReference type="InterPro" id="IPR050953">
    <property type="entry name" value="N4_N6_ade-DNA_methylase"/>
</dbReference>
<evidence type="ECO:0000256" key="5">
    <source>
        <dbReference type="ARBA" id="ARBA00047942"/>
    </source>
</evidence>
<dbReference type="Gene3D" id="3.40.50.150">
    <property type="entry name" value="Vaccinia Virus protein VP39"/>
    <property type="match status" value="1"/>
</dbReference>
<dbReference type="PRINTS" id="PR00507">
    <property type="entry name" value="N12N6MTFRASE"/>
</dbReference>
<dbReference type="InterPro" id="IPR011639">
    <property type="entry name" value="MethylTrfase_TaqI-like_dom"/>
</dbReference>
<dbReference type="InterPro" id="IPR029063">
    <property type="entry name" value="SAM-dependent_MTases_sf"/>
</dbReference>
<gene>
    <name evidence="8" type="primary">pglX</name>
    <name evidence="8" type="ORF">AAGT95_06585</name>
</gene>
<dbReference type="Pfam" id="PF07669">
    <property type="entry name" value="Eco57I"/>
    <property type="match status" value="1"/>
</dbReference>
<evidence type="ECO:0000256" key="2">
    <source>
        <dbReference type="ARBA" id="ARBA00022603"/>
    </source>
</evidence>
<comment type="catalytic activity">
    <reaction evidence="5">
        <text>a 2'-deoxyadenosine in DNA + S-adenosyl-L-methionine = an N(6)-methyl-2'-deoxyadenosine in DNA + S-adenosyl-L-homocysteine + H(+)</text>
        <dbReference type="Rhea" id="RHEA:15197"/>
        <dbReference type="Rhea" id="RHEA-COMP:12418"/>
        <dbReference type="Rhea" id="RHEA-COMP:12419"/>
        <dbReference type="ChEBI" id="CHEBI:15378"/>
        <dbReference type="ChEBI" id="CHEBI:57856"/>
        <dbReference type="ChEBI" id="CHEBI:59789"/>
        <dbReference type="ChEBI" id="CHEBI:90615"/>
        <dbReference type="ChEBI" id="CHEBI:90616"/>
        <dbReference type="EC" id="2.1.1.72"/>
    </reaction>
</comment>
<name>A0ABZ3CWM9_9GAMM</name>
<keyword evidence="4" id="KW-0949">S-adenosyl-L-methionine</keyword>
<feature type="domain" description="Type II methyltransferase M.TaqI-like" evidence="6">
    <location>
        <begin position="280"/>
        <end position="460"/>
    </location>
</feature>
<dbReference type="EC" id="2.1.1.72" evidence="1"/>
<proteinExistence type="predicted"/>
<dbReference type="Proteomes" id="UP001453229">
    <property type="component" value="Chromosome"/>
</dbReference>
<dbReference type="Pfam" id="PF22654">
    <property type="entry name" value="DUF7008"/>
    <property type="match status" value="1"/>
</dbReference>
<dbReference type="RefSeq" id="WP_342595959.1">
    <property type="nucleotide sequence ID" value="NZ_CP151919.1"/>
</dbReference>
<evidence type="ECO:0000256" key="4">
    <source>
        <dbReference type="ARBA" id="ARBA00022691"/>
    </source>
</evidence>
<keyword evidence="9" id="KW-1185">Reference proteome</keyword>
<dbReference type="InterPro" id="IPR054277">
    <property type="entry name" value="DUF7008"/>
</dbReference>
<dbReference type="SUPFAM" id="SSF53335">
    <property type="entry name" value="S-adenosyl-L-methionine-dependent methyltransferases"/>
    <property type="match status" value="1"/>
</dbReference>
<dbReference type="GO" id="GO:0032259">
    <property type="term" value="P:methylation"/>
    <property type="evidence" value="ECO:0007669"/>
    <property type="project" value="UniProtKB-KW"/>
</dbReference>
<dbReference type="PANTHER" id="PTHR33841:SF1">
    <property type="entry name" value="DNA METHYLTRANSFERASE A"/>
    <property type="match status" value="1"/>
</dbReference>